<evidence type="ECO:0000256" key="1">
    <source>
        <dbReference type="ARBA" id="ARBA00022614"/>
    </source>
</evidence>
<feature type="domain" description="C-JID" evidence="3">
    <location>
        <begin position="460"/>
        <end position="600"/>
    </location>
</feature>
<dbReference type="AlphaFoldDB" id="A0AAP0LTP2"/>
<dbReference type="Gene3D" id="3.80.10.10">
    <property type="entry name" value="Ribonuclease Inhibitor"/>
    <property type="match status" value="3"/>
</dbReference>
<dbReference type="SUPFAM" id="SSF52058">
    <property type="entry name" value="L domain-like"/>
    <property type="match status" value="1"/>
</dbReference>
<gene>
    <name evidence="4" type="ORF">WN944_024157</name>
</gene>
<evidence type="ECO:0000256" key="2">
    <source>
        <dbReference type="ARBA" id="ARBA00022737"/>
    </source>
</evidence>
<dbReference type="InterPro" id="IPR045344">
    <property type="entry name" value="C-JID"/>
</dbReference>
<dbReference type="InterPro" id="IPR032675">
    <property type="entry name" value="LRR_dom_sf"/>
</dbReference>
<comment type="caution">
    <text evidence="4">The sequence shown here is derived from an EMBL/GenBank/DDBJ whole genome shotgun (WGS) entry which is preliminary data.</text>
</comment>
<dbReference type="PANTHER" id="PTHR11017:SF570">
    <property type="entry name" value="DISEASE RESISTANCE PROTEIN (TIR-NBS CLASS)-RELATED"/>
    <property type="match status" value="1"/>
</dbReference>
<keyword evidence="5" id="KW-1185">Reference proteome</keyword>
<dbReference type="InterPro" id="IPR011713">
    <property type="entry name" value="Leu-rich_rpt_3"/>
</dbReference>
<dbReference type="Pfam" id="PF07725">
    <property type="entry name" value="LRR_3"/>
    <property type="match status" value="1"/>
</dbReference>
<dbReference type="PROSITE" id="PS51450">
    <property type="entry name" value="LRR"/>
    <property type="match status" value="1"/>
</dbReference>
<evidence type="ECO:0000259" key="3">
    <source>
        <dbReference type="Pfam" id="PF20160"/>
    </source>
</evidence>
<proteinExistence type="predicted"/>
<dbReference type="EMBL" id="JBCGBO010000024">
    <property type="protein sequence ID" value="KAK9181020.1"/>
    <property type="molecule type" value="Genomic_DNA"/>
</dbReference>
<accession>A0AAP0LTP2</accession>
<evidence type="ECO:0000313" key="4">
    <source>
        <dbReference type="EMBL" id="KAK9181020.1"/>
    </source>
</evidence>
<protein>
    <recommendedName>
        <fullName evidence="3">C-JID domain-containing protein</fullName>
    </recommendedName>
</protein>
<keyword evidence="2" id="KW-0677">Repeat</keyword>
<reference evidence="4 5" key="1">
    <citation type="submission" date="2024-05" db="EMBL/GenBank/DDBJ databases">
        <title>Haplotype-resolved chromosome-level genome assembly of Huyou (Citrus changshanensis).</title>
        <authorList>
            <person name="Miao C."/>
            <person name="Chen W."/>
            <person name="Wu Y."/>
            <person name="Wang L."/>
            <person name="Zhao S."/>
            <person name="Grierson D."/>
            <person name="Xu C."/>
            <person name="Chen K."/>
        </authorList>
    </citation>
    <scope>NUCLEOTIDE SEQUENCE [LARGE SCALE GENOMIC DNA]</scope>
    <source>
        <strain evidence="4">01-14</strain>
        <tissue evidence="4">Leaf</tissue>
    </source>
</reference>
<sequence length="649" mass="74219">MDSKHQLSLLSDELSPDWRPLRIWIHYVPDYIVWQSIAILSVSYFHLAVDKGSEAIEGISLDMSKVKEICMHPSIFTKMHRLRFFKFYNSISGENRCKVHHVRSMESLFNEQRYFHWDGYPLKTLPSKISPEHLVSLEMPNSNIEQLWNDVQNLVVLKRLNLSYFKQLSRIPDLSLALNLEELNLAGCTSLFEIHSSIQHLNKLEELPSSIGNLSRLVTLDLRKCLRLKKVSSSLCNLKSLESLYLSGCLKLEKLPEEIGNLGSLKNMVANEIAISQVPSSISCLNRVELLSFAGCKGRPPQMGLKLPILFQSQILENLSLINCNIIELPESLGQLPSLKYLNLEENNFEKIPSNIKQVSKLSLLILDNRKRFLSLPELPCGSSVYARHCTSLETLSNLSTLFKPLCQKFDFCNCFKLNRNEVREIVEEALKKIQVLATWWKEQDLEDDHHPPRGSIWYPGSEIPEWFSFQSMGSSVTLELPPGWFYNNFVGFALCAIFPEFRGDTRNLLVDSEFKLKTKDGDWHVATYLLFVWNEDFGVNSSLESDHVLLGYDFSMDLDGLGGSDKACIQFYIGNYLDKRTEGFDVKKCGAHLIYAQDPSKRLRSKVEDDQLATRIRMLGEVYSYISLLSLEELFLELIQSHGNGEGP</sequence>
<name>A0AAP0LTP2_9ROSI</name>
<dbReference type="InterPro" id="IPR044974">
    <property type="entry name" value="Disease_R_plants"/>
</dbReference>
<dbReference type="InterPro" id="IPR001611">
    <property type="entry name" value="Leu-rich_rpt"/>
</dbReference>
<organism evidence="4 5">
    <name type="scientific">Citrus x changshan-huyou</name>
    <dbReference type="NCBI Taxonomy" id="2935761"/>
    <lineage>
        <taxon>Eukaryota</taxon>
        <taxon>Viridiplantae</taxon>
        <taxon>Streptophyta</taxon>
        <taxon>Embryophyta</taxon>
        <taxon>Tracheophyta</taxon>
        <taxon>Spermatophyta</taxon>
        <taxon>Magnoliopsida</taxon>
        <taxon>eudicotyledons</taxon>
        <taxon>Gunneridae</taxon>
        <taxon>Pentapetalae</taxon>
        <taxon>rosids</taxon>
        <taxon>malvids</taxon>
        <taxon>Sapindales</taxon>
        <taxon>Rutaceae</taxon>
        <taxon>Aurantioideae</taxon>
        <taxon>Citrus</taxon>
    </lineage>
</organism>
<dbReference type="Proteomes" id="UP001428341">
    <property type="component" value="Unassembled WGS sequence"/>
</dbReference>
<dbReference type="Pfam" id="PF20160">
    <property type="entry name" value="C-JID"/>
    <property type="match status" value="1"/>
</dbReference>
<keyword evidence="1" id="KW-0433">Leucine-rich repeat</keyword>
<dbReference type="GO" id="GO:0006952">
    <property type="term" value="P:defense response"/>
    <property type="evidence" value="ECO:0007669"/>
    <property type="project" value="InterPro"/>
</dbReference>
<dbReference type="PANTHER" id="PTHR11017">
    <property type="entry name" value="LEUCINE-RICH REPEAT-CONTAINING PROTEIN"/>
    <property type="match status" value="1"/>
</dbReference>
<evidence type="ECO:0000313" key="5">
    <source>
        <dbReference type="Proteomes" id="UP001428341"/>
    </source>
</evidence>